<keyword evidence="1" id="KW-1133">Transmembrane helix</keyword>
<sequence length="261" mass="29055">MKFSQNYWDSIQRFAETKREIEQNLDTLYLDSDVIEAAKQQRELEKTLEESGVFRAQKLLESMPIQEITAAQQTLYQPSVLQVAAQSAKLYNNITTEIINNQAFVDAIEQSATIKNSLDELARISPRYTHTNTYEPEIDNTGVPEVEPPSPTASIYNQTVEPYEPVREEAIEIQILITNYILASAHDSGELSSDISEEKKKGIRLGLALSVGLLIGTIAFVAIGPAGAIAAGFGSTTLSSQQLESWYGIKRRQRLPEDESE</sequence>
<keyword evidence="3" id="KW-1185">Reference proteome</keyword>
<keyword evidence="1" id="KW-0472">Membrane</keyword>
<organism evidence="2 3">
    <name type="scientific">Natrinema thermotolerans</name>
    <dbReference type="NCBI Taxonomy" id="121872"/>
    <lineage>
        <taxon>Archaea</taxon>
        <taxon>Methanobacteriati</taxon>
        <taxon>Methanobacteriota</taxon>
        <taxon>Stenosarchaea group</taxon>
        <taxon>Halobacteria</taxon>
        <taxon>Halobacteriales</taxon>
        <taxon>Natrialbaceae</taxon>
        <taxon>Natrinema</taxon>
    </lineage>
</organism>
<evidence type="ECO:0000313" key="2">
    <source>
        <dbReference type="EMBL" id="WMT07264.1"/>
    </source>
</evidence>
<name>A0AAF0T5D7_9EURY</name>
<dbReference type="RefSeq" id="WP_049966547.1">
    <property type="nucleotide sequence ID" value="NZ_CP101873.1"/>
</dbReference>
<protein>
    <submittedName>
        <fullName evidence="2">Uncharacterized protein</fullName>
    </submittedName>
</protein>
<dbReference type="GeneID" id="84215870"/>
<dbReference type="EMBL" id="CP101873">
    <property type="protein sequence ID" value="WMT07264.1"/>
    <property type="molecule type" value="Genomic_DNA"/>
</dbReference>
<feature type="transmembrane region" description="Helical" evidence="1">
    <location>
        <begin position="205"/>
        <end position="233"/>
    </location>
</feature>
<evidence type="ECO:0000256" key="1">
    <source>
        <dbReference type="SAM" id="Phobius"/>
    </source>
</evidence>
<dbReference type="GeneID" id="39864353"/>
<evidence type="ECO:0000313" key="3">
    <source>
        <dbReference type="Proteomes" id="UP001224926"/>
    </source>
</evidence>
<dbReference type="Proteomes" id="UP001224926">
    <property type="component" value="Chromosome"/>
</dbReference>
<gene>
    <name evidence="2" type="ORF">NP511_17975</name>
</gene>
<proteinExistence type="predicted"/>
<accession>A0AAF0T5D7</accession>
<keyword evidence="1" id="KW-0812">Transmembrane</keyword>
<reference evidence="2 3" key="1">
    <citation type="submission" date="2022-07" db="EMBL/GenBank/DDBJ databases">
        <title>Two temperate virus in Haloterrigena jeotgali A29.</title>
        <authorList>
            <person name="Deng X."/>
        </authorList>
    </citation>
    <scope>NUCLEOTIDE SEQUENCE [LARGE SCALE GENOMIC DNA]</scope>
    <source>
        <strain evidence="2 3">A29</strain>
    </source>
</reference>
<dbReference type="AlphaFoldDB" id="A0AAF0T5D7"/>